<organism evidence="2 3">
    <name type="scientific">Haloactinomyces albus</name>
    <dbReference type="NCBI Taxonomy" id="1352928"/>
    <lineage>
        <taxon>Bacteria</taxon>
        <taxon>Bacillati</taxon>
        <taxon>Actinomycetota</taxon>
        <taxon>Actinomycetes</taxon>
        <taxon>Actinopolysporales</taxon>
        <taxon>Actinopolysporaceae</taxon>
        <taxon>Haloactinomyces</taxon>
    </lineage>
</organism>
<dbReference type="SUPFAM" id="SSF54909">
    <property type="entry name" value="Dimeric alpha+beta barrel"/>
    <property type="match status" value="1"/>
</dbReference>
<dbReference type="EMBL" id="JAVDXW010000001">
    <property type="protein sequence ID" value="MDR7303969.1"/>
    <property type="molecule type" value="Genomic_DNA"/>
</dbReference>
<dbReference type="GO" id="GO:0016491">
    <property type="term" value="F:oxidoreductase activity"/>
    <property type="evidence" value="ECO:0007669"/>
    <property type="project" value="InterPro"/>
</dbReference>
<dbReference type="Proteomes" id="UP001180845">
    <property type="component" value="Unassembled WGS sequence"/>
</dbReference>
<evidence type="ECO:0000313" key="3">
    <source>
        <dbReference type="Proteomes" id="UP001180845"/>
    </source>
</evidence>
<dbReference type="NCBIfam" id="TIGR02118">
    <property type="entry name" value="EthD family reductase"/>
    <property type="match status" value="1"/>
</dbReference>
<name>A0AAE4CNJ8_9ACTN</name>
<dbReference type="Gene3D" id="3.30.70.100">
    <property type="match status" value="1"/>
</dbReference>
<dbReference type="AlphaFoldDB" id="A0AAE4CNJ8"/>
<sequence length="102" mass="11331">MYRLVASYHHPKDPEHFLDHYRNVHAKIASQMPNCRAFTWGVCETLDGSKPPHFLIATLEWDSKEDALAALSSPIGQEGAEDVANFADAGVEMNAFETNGEI</sequence>
<dbReference type="Pfam" id="PF07110">
    <property type="entry name" value="EthD"/>
    <property type="match status" value="1"/>
</dbReference>
<reference evidence="2" key="1">
    <citation type="submission" date="2023-07" db="EMBL/GenBank/DDBJ databases">
        <title>Sequencing the genomes of 1000 actinobacteria strains.</title>
        <authorList>
            <person name="Klenk H.-P."/>
        </authorList>
    </citation>
    <scope>NUCLEOTIDE SEQUENCE</scope>
    <source>
        <strain evidence="2">DSM 45977</strain>
    </source>
</reference>
<dbReference type="InterPro" id="IPR009799">
    <property type="entry name" value="EthD_dom"/>
</dbReference>
<comment type="caution">
    <text evidence="2">The sequence shown here is derived from an EMBL/GenBank/DDBJ whole genome shotgun (WGS) entry which is preliminary data.</text>
</comment>
<dbReference type="RefSeq" id="WP_310276922.1">
    <property type="nucleotide sequence ID" value="NZ_JAVDXW010000001.1"/>
</dbReference>
<evidence type="ECO:0000313" key="2">
    <source>
        <dbReference type="EMBL" id="MDR7303969.1"/>
    </source>
</evidence>
<proteinExistence type="predicted"/>
<feature type="domain" description="EthD" evidence="1">
    <location>
        <begin position="11"/>
        <end position="89"/>
    </location>
</feature>
<dbReference type="InterPro" id="IPR011008">
    <property type="entry name" value="Dimeric_a/b-barrel"/>
</dbReference>
<gene>
    <name evidence="2" type="ORF">JOF55_004150</name>
</gene>
<protein>
    <submittedName>
        <fullName evidence="2">Uncharacterized protein (TIGR02118 family)</fullName>
    </submittedName>
</protein>
<evidence type="ECO:0000259" key="1">
    <source>
        <dbReference type="Pfam" id="PF07110"/>
    </source>
</evidence>
<keyword evidence="3" id="KW-1185">Reference proteome</keyword>
<accession>A0AAE4CNJ8</accession>